<protein>
    <submittedName>
        <fullName evidence="1">Uncharacterized protein</fullName>
    </submittedName>
</protein>
<keyword evidence="2" id="KW-1185">Reference proteome</keyword>
<organism evidence="1 2">
    <name type="scientific">Lentinula aff. lateritia</name>
    <dbReference type="NCBI Taxonomy" id="2804960"/>
    <lineage>
        <taxon>Eukaryota</taxon>
        <taxon>Fungi</taxon>
        <taxon>Dikarya</taxon>
        <taxon>Basidiomycota</taxon>
        <taxon>Agaricomycotina</taxon>
        <taxon>Agaricomycetes</taxon>
        <taxon>Agaricomycetidae</taxon>
        <taxon>Agaricales</taxon>
        <taxon>Marasmiineae</taxon>
        <taxon>Omphalotaceae</taxon>
        <taxon>Lentinula</taxon>
    </lineage>
</organism>
<accession>A0ACC1TSD4</accession>
<evidence type="ECO:0000313" key="2">
    <source>
        <dbReference type="Proteomes" id="UP001163835"/>
    </source>
</evidence>
<proteinExistence type="predicted"/>
<dbReference type="EMBL" id="MU795295">
    <property type="protein sequence ID" value="KAJ3807553.1"/>
    <property type="molecule type" value="Genomic_DNA"/>
</dbReference>
<dbReference type="Proteomes" id="UP001163835">
    <property type="component" value="Unassembled WGS sequence"/>
</dbReference>
<name>A0ACC1TSD4_9AGAR</name>
<gene>
    <name evidence="1" type="ORF">F5876DRAFT_68027</name>
</gene>
<comment type="caution">
    <text evidence="1">The sequence shown here is derived from an EMBL/GenBank/DDBJ whole genome shotgun (WGS) entry which is preliminary data.</text>
</comment>
<evidence type="ECO:0000313" key="1">
    <source>
        <dbReference type="EMBL" id="KAJ3807553.1"/>
    </source>
</evidence>
<sequence length="339" mass="38315">MNIIPHRIPCRLGTAVSDTDSSYSDYDDYHYTDHTDSQIQPRHIQLDLRGKGLKKSLIRAALWLNPDWAVLGFAYVTPEEVEVVGDAWYANSESQCTDIHVFLLTESLLDLPSICLKEEHQQIQASNGRNAHQINPHSLIHILQLPTTEVPFFAKFVNDWQLLAECNETPNKLPEKVNPSWDSWKEKIEGLPKGMNLCPLVGSHSLKAVYPMTFYAQQAISLRVNLLASSLVENRILCDVKKAFRHPILPSSSLKPPKPIRDRIREAIKTAPEYGSSYEYIVYDNQCNFEDPRFAGDITVEFWTNVKNAMDGCTKDTPCTGKVVQDGNSSSLMRVVEGQ</sequence>
<reference evidence="1" key="1">
    <citation type="submission" date="2022-09" db="EMBL/GenBank/DDBJ databases">
        <title>A Global Phylogenomic Analysis of the Shiitake Genus Lentinula.</title>
        <authorList>
            <consortium name="DOE Joint Genome Institute"/>
            <person name="Sierra-Patev S."/>
            <person name="Min B."/>
            <person name="Naranjo-Ortiz M."/>
            <person name="Looney B."/>
            <person name="Konkel Z."/>
            <person name="Slot J.C."/>
            <person name="Sakamoto Y."/>
            <person name="Steenwyk J.L."/>
            <person name="Rokas A."/>
            <person name="Carro J."/>
            <person name="Camarero S."/>
            <person name="Ferreira P."/>
            <person name="Molpeceres G."/>
            <person name="Ruiz-Duenas F.J."/>
            <person name="Serrano A."/>
            <person name="Henrissat B."/>
            <person name="Drula E."/>
            <person name="Hughes K.W."/>
            <person name="Mata J.L."/>
            <person name="Ishikawa N.K."/>
            <person name="Vargas-Isla R."/>
            <person name="Ushijima S."/>
            <person name="Smith C.A."/>
            <person name="Ahrendt S."/>
            <person name="Andreopoulos W."/>
            <person name="He G."/>
            <person name="Labutti K."/>
            <person name="Lipzen A."/>
            <person name="Ng V."/>
            <person name="Riley R."/>
            <person name="Sandor L."/>
            <person name="Barry K."/>
            <person name="Martinez A.T."/>
            <person name="Xiao Y."/>
            <person name="Gibbons J.G."/>
            <person name="Terashima K."/>
            <person name="Grigoriev I.V."/>
            <person name="Hibbett D.S."/>
        </authorList>
    </citation>
    <scope>NUCLEOTIDE SEQUENCE</scope>
    <source>
        <strain evidence="1">TMI1499</strain>
    </source>
</reference>